<reference evidence="6 7" key="1">
    <citation type="submission" date="2016-10" db="EMBL/GenBank/DDBJ databases">
        <authorList>
            <person name="de Groot N.N."/>
        </authorList>
    </citation>
    <scope>NUCLEOTIDE SEQUENCE [LARGE SCALE GENOMIC DNA]</scope>
    <source>
        <strain evidence="6 7">DSM 18684</strain>
    </source>
</reference>
<evidence type="ECO:0000256" key="3">
    <source>
        <dbReference type="ARBA" id="ARBA00023004"/>
    </source>
</evidence>
<dbReference type="PROSITE" id="PS51257">
    <property type="entry name" value="PROKAR_LIPOPROTEIN"/>
    <property type="match status" value="1"/>
</dbReference>
<gene>
    <name evidence="6" type="ORF">SAMN04489864_11326</name>
</gene>
<keyword evidence="7" id="KW-1185">Reference proteome</keyword>
<evidence type="ECO:0000313" key="7">
    <source>
        <dbReference type="Proteomes" id="UP000199666"/>
    </source>
</evidence>
<dbReference type="PANTHER" id="PTHR35008">
    <property type="entry name" value="BLL4482 PROTEIN-RELATED"/>
    <property type="match status" value="1"/>
</dbReference>
<dbReference type="EMBL" id="FOPP01000013">
    <property type="protein sequence ID" value="SFH45447.1"/>
    <property type="molecule type" value="Genomic_DNA"/>
</dbReference>
<dbReference type="InterPro" id="IPR036909">
    <property type="entry name" value="Cyt_c-like_dom_sf"/>
</dbReference>
<keyword evidence="1 4" id="KW-0349">Heme</keyword>
<dbReference type="Pfam" id="PF00034">
    <property type="entry name" value="Cytochrom_C"/>
    <property type="match status" value="1"/>
</dbReference>
<dbReference type="GO" id="GO:0046872">
    <property type="term" value="F:metal ion binding"/>
    <property type="evidence" value="ECO:0007669"/>
    <property type="project" value="UniProtKB-KW"/>
</dbReference>
<dbReference type="Proteomes" id="UP000199666">
    <property type="component" value="Unassembled WGS sequence"/>
</dbReference>
<keyword evidence="3 4" id="KW-0408">Iron</keyword>
<dbReference type="PROSITE" id="PS51007">
    <property type="entry name" value="CYTC"/>
    <property type="match status" value="1"/>
</dbReference>
<evidence type="ECO:0000256" key="4">
    <source>
        <dbReference type="PROSITE-ProRule" id="PRU00433"/>
    </source>
</evidence>
<dbReference type="SUPFAM" id="SSF46626">
    <property type="entry name" value="Cytochrome c"/>
    <property type="match status" value="1"/>
</dbReference>
<dbReference type="STRING" id="414048.SAMN04489864_11326"/>
<keyword evidence="2 4" id="KW-0479">Metal-binding</keyword>
<accession>A0A1I3A5Q5</accession>
<dbReference type="RefSeq" id="WP_245768158.1">
    <property type="nucleotide sequence ID" value="NZ_FOPP01000013.1"/>
</dbReference>
<proteinExistence type="predicted"/>
<feature type="domain" description="Cytochrome c" evidence="5">
    <location>
        <begin position="37"/>
        <end position="125"/>
    </location>
</feature>
<dbReference type="PANTHER" id="PTHR35008:SF8">
    <property type="entry name" value="ALCOHOL DEHYDROGENASE CYTOCHROME C SUBUNIT"/>
    <property type="match status" value="1"/>
</dbReference>
<dbReference type="InterPro" id="IPR009056">
    <property type="entry name" value="Cyt_c-like_dom"/>
</dbReference>
<protein>
    <submittedName>
        <fullName evidence="6">Cytochrome C oxidase, cbb3-type, subunit III</fullName>
    </submittedName>
</protein>
<evidence type="ECO:0000259" key="5">
    <source>
        <dbReference type="PROSITE" id="PS51007"/>
    </source>
</evidence>
<dbReference type="InterPro" id="IPR051459">
    <property type="entry name" value="Cytochrome_c-type_DH"/>
</dbReference>
<dbReference type="AlphaFoldDB" id="A0A1I3A5Q5"/>
<sequence length="145" mass="16014">MNIRNSMRSYLLFGIFSAFLSCMIYSCQSAEEIEYAKYMSNGKDLYIAHCQNCHGTNGEGLGELAPPLTDTVFLKTNKADLACIVKNGSNKGVIINGKKYEGKMPSFNLATIDIAQVTVYITNSFGNKQGMYTYEQVAKDLSSCK</sequence>
<evidence type="ECO:0000313" key="6">
    <source>
        <dbReference type="EMBL" id="SFH45447.1"/>
    </source>
</evidence>
<dbReference type="Gene3D" id="1.10.760.10">
    <property type="entry name" value="Cytochrome c-like domain"/>
    <property type="match status" value="1"/>
</dbReference>
<name>A0A1I3A5Q5_9SPHI</name>
<evidence type="ECO:0000256" key="2">
    <source>
        <dbReference type="ARBA" id="ARBA00022723"/>
    </source>
</evidence>
<dbReference type="GO" id="GO:0009055">
    <property type="term" value="F:electron transfer activity"/>
    <property type="evidence" value="ECO:0007669"/>
    <property type="project" value="InterPro"/>
</dbReference>
<organism evidence="6 7">
    <name type="scientific">Pedobacter insulae</name>
    <dbReference type="NCBI Taxonomy" id="414048"/>
    <lineage>
        <taxon>Bacteria</taxon>
        <taxon>Pseudomonadati</taxon>
        <taxon>Bacteroidota</taxon>
        <taxon>Sphingobacteriia</taxon>
        <taxon>Sphingobacteriales</taxon>
        <taxon>Sphingobacteriaceae</taxon>
        <taxon>Pedobacter</taxon>
    </lineage>
</organism>
<dbReference type="GO" id="GO:0020037">
    <property type="term" value="F:heme binding"/>
    <property type="evidence" value="ECO:0007669"/>
    <property type="project" value="InterPro"/>
</dbReference>
<evidence type="ECO:0000256" key="1">
    <source>
        <dbReference type="ARBA" id="ARBA00022617"/>
    </source>
</evidence>